<keyword evidence="3" id="KW-0813">Transport</keyword>
<dbReference type="Proteomes" id="UP000317332">
    <property type="component" value="Unassembled WGS sequence"/>
</dbReference>
<proteinExistence type="inferred from homology"/>
<accession>A0A506PQS0</accession>
<name>A0A506PQS0_9FLAO</name>
<comment type="similarity">
    <text evidence="2">Belongs to the outer membrane factor (OMF) (TC 1.B.17) family.</text>
</comment>
<sequence>MKKQNINHYFLYVMLLAFSFVKAQNLVTTEQAIELALDNNYGIKIANNTVEEAKNNQSVLNSGFLPTLDGVAGAVYNRDNIAAEFSNGGSTALDGAESSRYNAALNLNYTLFDGLGRLYNYKSLKETYNLTEVQARETIENTIVQLLTIYYDVAKQSENVSSLKTTLDISKDRLERASYQFDYGQNTKLDVLNAEVDINNDSINLINSRQALINAKRDLNFVTGNTISGIFEVDTKLDFLLSLNKEELLEKLKTNNAALIQVEKNIKINEFTIKANKSGYLPSIGLTGTYGWNENNNNPAAFVAVLTNTGISAGVNLTWNLFDGGNTITRVKNAQIALENQKLQKEQLVLSIVRDFENAWDDYQNKLKVFDIQQNNIITATNNFERTEEKFKLGQVTSIEFRTAQLNLLAAELRRNEAKYDAKLAEIVVLQLSGELLNTSF</sequence>
<evidence type="ECO:0000256" key="3">
    <source>
        <dbReference type="ARBA" id="ARBA00022448"/>
    </source>
</evidence>
<dbReference type="Gene3D" id="1.20.1600.10">
    <property type="entry name" value="Outer membrane efflux proteins (OEP)"/>
    <property type="match status" value="1"/>
</dbReference>
<evidence type="ECO:0000313" key="10">
    <source>
        <dbReference type="Proteomes" id="UP000317332"/>
    </source>
</evidence>
<dbReference type="InterPro" id="IPR003423">
    <property type="entry name" value="OMP_efflux"/>
</dbReference>
<dbReference type="GO" id="GO:0015562">
    <property type="term" value="F:efflux transmembrane transporter activity"/>
    <property type="evidence" value="ECO:0007669"/>
    <property type="project" value="InterPro"/>
</dbReference>
<keyword evidence="5" id="KW-0812">Transmembrane</keyword>
<feature type="signal peptide" evidence="8">
    <location>
        <begin position="1"/>
        <end position="23"/>
    </location>
</feature>
<reference evidence="9 10" key="1">
    <citation type="submission" date="2019-06" db="EMBL/GenBank/DDBJ databases">
        <title>Flavobacteriaceae Paucihalobacterium erythroidium CWB-1, complete genome.</title>
        <authorList>
            <person name="Wu S."/>
        </authorList>
    </citation>
    <scope>NUCLEOTIDE SEQUENCE [LARGE SCALE GENOMIC DNA]</scope>
    <source>
        <strain evidence="9 10">CWB-1</strain>
    </source>
</reference>
<evidence type="ECO:0000256" key="8">
    <source>
        <dbReference type="SAM" id="SignalP"/>
    </source>
</evidence>
<evidence type="ECO:0000256" key="5">
    <source>
        <dbReference type="ARBA" id="ARBA00022692"/>
    </source>
</evidence>
<dbReference type="SUPFAM" id="SSF56954">
    <property type="entry name" value="Outer membrane efflux proteins (OEP)"/>
    <property type="match status" value="1"/>
</dbReference>
<keyword evidence="10" id="KW-1185">Reference proteome</keyword>
<evidence type="ECO:0000313" key="9">
    <source>
        <dbReference type="EMBL" id="TPV35617.1"/>
    </source>
</evidence>
<evidence type="ECO:0000256" key="1">
    <source>
        <dbReference type="ARBA" id="ARBA00004442"/>
    </source>
</evidence>
<dbReference type="RefSeq" id="WP_140988627.1">
    <property type="nucleotide sequence ID" value="NZ_VHIQ01000001.1"/>
</dbReference>
<dbReference type="PANTHER" id="PTHR30026">
    <property type="entry name" value="OUTER MEMBRANE PROTEIN TOLC"/>
    <property type="match status" value="1"/>
</dbReference>
<evidence type="ECO:0000256" key="2">
    <source>
        <dbReference type="ARBA" id="ARBA00007613"/>
    </source>
</evidence>
<dbReference type="PANTHER" id="PTHR30026:SF20">
    <property type="entry name" value="OUTER MEMBRANE PROTEIN TOLC"/>
    <property type="match status" value="1"/>
</dbReference>
<evidence type="ECO:0000256" key="4">
    <source>
        <dbReference type="ARBA" id="ARBA00022452"/>
    </source>
</evidence>
<organism evidence="9 10">
    <name type="scientific">Paucihalobacter ruber</name>
    <dbReference type="NCBI Taxonomy" id="2567861"/>
    <lineage>
        <taxon>Bacteria</taxon>
        <taxon>Pseudomonadati</taxon>
        <taxon>Bacteroidota</taxon>
        <taxon>Flavobacteriia</taxon>
        <taxon>Flavobacteriales</taxon>
        <taxon>Flavobacteriaceae</taxon>
        <taxon>Paucihalobacter</taxon>
    </lineage>
</organism>
<dbReference type="OrthoDB" id="9771205at2"/>
<dbReference type="GO" id="GO:1990281">
    <property type="term" value="C:efflux pump complex"/>
    <property type="evidence" value="ECO:0007669"/>
    <property type="project" value="TreeGrafter"/>
</dbReference>
<protein>
    <submittedName>
        <fullName evidence="9">TolC family protein</fullName>
    </submittedName>
</protein>
<feature type="chain" id="PRO_5021214966" evidence="8">
    <location>
        <begin position="24"/>
        <end position="441"/>
    </location>
</feature>
<keyword evidence="6" id="KW-0472">Membrane</keyword>
<comment type="caution">
    <text evidence="9">The sequence shown here is derived from an EMBL/GenBank/DDBJ whole genome shotgun (WGS) entry which is preliminary data.</text>
</comment>
<dbReference type="AlphaFoldDB" id="A0A506PQS0"/>
<dbReference type="InterPro" id="IPR051906">
    <property type="entry name" value="TolC-like"/>
</dbReference>
<keyword evidence="4" id="KW-1134">Transmembrane beta strand</keyword>
<comment type="subcellular location">
    <subcellularLocation>
        <location evidence="1">Cell outer membrane</location>
    </subcellularLocation>
</comment>
<dbReference type="GO" id="GO:0015288">
    <property type="term" value="F:porin activity"/>
    <property type="evidence" value="ECO:0007669"/>
    <property type="project" value="TreeGrafter"/>
</dbReference>
<evidence type="ECO:0000256" key="7">
    <source>
        <dbReference type="ARBA" id="ARBA00023237"/>
    </source>
</evidence>
<dbReference type="Pfam" id="PF02321">
    <property type="entry name" value="OEP"/>
    <property type="match status" value="2"/>
</dbReference>
<evidence type="ECO:0000256" key="6">
    <source>
        <dbReference type="ARBA" id="ARBA00023136"/>
    </source>
</evidence>
<keyword evidence="8" id="KW-0732">Signal</keyword>
<dbReference type="GO" id="GO:0009279">
    <property type="term" value="C:cell outer membrane"/>
    <property type="evidence" value="ECO:0007669"/>
    <property type="project" value="UniProtKB-SubCell"/>
</dbReference>
<keyword evidence="7" id="KW-0998">Cell outer membrane</keyword>
<gene>
    <name evidence="9" type="ORF">FJ651_01525</name>
</gene>
<dbReference type="EMBL" id="VHIQ01000001">
    <property type="protein sequence ID" value="TPV35617.1"/>
    <property type="molecule type" value="Genomic_DNA"/>
</dbReference>